<organism evidence="1 2">
    <name type="scientific">Phytophthora infestans</name>
    <name type="common">Potato late blight agent</name>
    <name type="synonym">Botrytis infestans</name>
    <dbReference type="NCBI Taxonomy" id="4787"/>
    <lineage>
        <taxon>Eukaryota</taxon>
        <taxon>Sar</taxon>
        <taxon>Stramenopiles</taxon>
        <taxon>Oomycota</taxon>
        <taxon>Peronosporomycetes</taxon>
        <taxon>Peronosporales</taxon>
        <taxon>Peronosporaceae</taxon>
        <taxon>Phytophthora</taxon>
    </lineage>
</organism>
<proteinExistence type="predicted"/>
<dbReference type="EMBL" id="WSZM01000449">
    <property type="protein sequence ID" value="KAF4032915.1"/>
    <property type="molecule type" value="Genomic_DNA"/>
</dbReference>
<evidence type="ECO:0000313" key="2">
    <source>
        <dbReference type="Proteomes" id="UP000602510"/>
    </source>
</evidence>
<gene>
    <name evidence="1" type="ORF">GN244_ATG15169</name>
</gene>
<dbReference type="Proteomes" id="UP000602510">
    <property type="component" value="Unassembled WGS sequence"/>
</dbReference>
<comment type="caution">
    <text evidence="1">The sequence shown here is derived from an EMBL/GenBank/DDBJ whole genome shotgun (WGS) entry which is preliminary data.</text>
</comment>
<accession>A0A833WG18</accession>
<evidence type="ECO:0000313" key="1">
    <source>
        <dbReference type="EMBL" id="KAF4032915.1"/>
    </source>
</evidence>
<reference evidence="1" key="1">
    <citation type="submission" date="2020-04" db="EMBL/GenBank/DDBJ databases">
        <title>Hybrid Assembly of Korean Phytophthora infestans isolates.</title>
        <authorList>
            <person name="Prokchorchik M."/>
            <person name="Lee Y."/>
            <person name="Seo J."/>
            <person name="Cho J.-H."/>
            <person name="Park Y.-E."/>
            <person name="Jang D.-C."/>
            <person name="Im J.-S."/>
            <person name="Choi J.-G."/>
            <person name="Park H.-J."/>
            <person name="Lee G.-B."/>
            <person name="Lee Y.-G."/>
            <person name="Hong S.-Y."/>
            <person name="Cho K."/>
            <person name="Sohn K.H."/>
        </authorList>
    </citation>
    <scope>NUCLEOTIDE SEQUENCE</scope>
    <source>
        <strain evidence="1">KR_1_A1</strain>
    </source>
</reference>
<evidence type="ECO:0008006" key="3">
    <source>
        <dbReference type="Google" id="ProtNLM"/>
    </source>
</evidence>
<name>A0A833WG18_PHYIN</name>
<keyword evidence="2" id="KW-1185">Reference proteome</keyword>
<dbReference type="AlphaFoldDB" id="A0A833WG18"/>
<sequence>MPSSRMPKSMAEKKEVVQWIEKNGGVPTPAAVNFKNERGRKVFKAQVRYWWKKRTAIKAVPALRSRLTGAGAKPRLSEIDDILFDQVLFRRSAKEKVSCNIGFATLGSGLPHLSWAI</sequence>
<protein>
    <recommendedName>
        <fullName evidence="3">HTH CENPB-type domain-containing protein</fullName>
    </recommendedName>
</protein>